<evidence type="ECO:0000256" key="1">
    <source>
        <dbReference type="SAM" id="MobiDB-lite"/>
    </source>
</evidence>
<dbReference type="PROSITE" id="PS50093">
    <property type="entry name" value="PKD"/>
    <property type="match status" value="1"/>
</dbReference>
<dbReference type="EMBL" id="CAJB01000257">
    <property type="protein sequence ID" value="CCH78732.1"/>
    <property type="molecule type" value="Genomic_DNA"/>
</dbReference>
<dbReference type="AlphaFoldDB" id="A0A077M0X7"/>
<dbReference type="Gene3D" id="2.60.40.10">
    <property type="entry name" value="Immunoglobulins"/>
    <property type="match status" value="1"/>
</dbReference>
<dbReference type="InterPro" id="IPR035986">
    <property type="entry name" value="PKD_dom_sf"/>
</dbReference>
<proteinExistence type="predicted"/>
<protein>
    <recommendedName>
        <fullName evidence="3">PKD domain-containing protein</fullName>
    </recommendedName>
</protein>
<comment type="caution">
    <text evidence="4">The sequence shown here is derived from an EMBL/GenBank/DDBJ whole genome shotgun (WGS) entry which is preliminary data.</text>
</comment>
<gene>
    <name evidence="4" type="ORF">BN12_330018</name>
</gene>
<dbReference type="InterPro" id="IPR013783">
    <property type="entry name" value="Ig-like_fold"/>
</dbReference>
<dbReference type="InterPro" id="IPR022409">
    <property type="entry name" value="PKD/Chitinase_dom"/>
</dbReference>
<feature type="compositionally biased region" description="Low complexity" evidence="1">
    <location>
        <begin position="71"/>
        <end position="83"/>
    </location>
</feature>
<evidence type="ECO:0000313" key="4">
    <source>
        <dbReference type="EMBL" id="CCH78732.1"/>
    </source>
</evidence>
<dbReference type="Pfam" id="PF18911">
    <property type="entry name" value="PKD_4"/>
    <property type="match status" value="1"/>
</dbReference>
<keyword evidence="2" id="KW-1133">Transmembrane helix</keyword>
<keyword evidence="2" id="KW-0812">Transmembrane</keyword>
<evidence type="ECO:0000259" key="3">
    <source>
        <dbReference type="PROSITE" id="PS50093"/>
    </source>
</evidence>
<feature type="transmembrane region" description="Helical" evidence="2">
    <location>
        <begin position="40"/>
        <end position="58"/>
    </location>
</feature>
<evidence type="ECO:0000256" key="2">
    <source>
        <dbReference type="SAM" id="Phobius"/>
    </source>
</evidence>
<organism evidence="4 5">
    <name type="scientific">Nostocoides japonicum T1-X7</name>
    <dbReference type="NCBI Taxonomy" id="1194083"/>
    <lineage>
        <taxon>Bacteria</taxon>
        <taxon>Bacillati</taxon>
        <taxon>Actinomycetota</taxon>
        <taxon>Actinomycetes</taxon>
        <taxon>Micrococcales</taxon>
        <taxon>Intrasporangiaceae</taxon>
        <taxon>Nostocoides</taxon>
    </lineage>
</organism>
<feature type="region of interest" description="Disordered" evidence="1">
    <location>
        <begin position="68"/>
        <end position="106"/>
    </location>
</feature>
<keyword evidence="2" id="KW-0472">Membrane</keyword>
<dbReference type="OrthoDB" id="9802683at2"/>
<evidence type="ECO:0000313" key="5">
    <source>
        <dbReference type="Proteomes" id="UP000035721"/>
    </source>
</evidence>
<dbReference type="SMART" id="SM00089">
    <property type="entry name" value="PKD"/>
    <property type="match status" value="1"/>
</dbReference>
<dbReference type="RefSeq" id="WP_048550901.1">
    <property type="nucleotide sequence ID" value="NZ_HF570958.1"/>
</dbReference>
<dbReference type="GO" id="GO:0005975">
    <property type="term" value="P:carbohydrate metabolic process"/>
    <property type="evidence" value="ECO:0007669"/>
    <property type="project" value="UniProtKB-ARBA"/>
</dbReference>
<dbReference type="SUPFAM" id="SSF49299">
    <property type="entry name" value="PKD domain"/>
    <property type="match status" value="1"/>
</dbReference>
<dbReference type="InterPro" id="IPR000601">
    <property type="entry name" value="PKD_dom"/>
</dbReference>
<dbReference type="CDD" id="cd00146">
    <property type="entry name" value="PKD"/>
    <property type="match status" value="1"/>
</dbReference>
<keyword evidence="5" id="KW-1185">Reference proteome</keyword>
<reference evidence="4 5" key="1">
    <citation type="journal article" date="2013" name="ISME J.">
        <title>A metabolic model for members of the genus Tetrasphaera involved in enhanced biological phosphorus removal.</title>
        <authorList>
            <person name="Kristiansen R."/>
            <person name="Nguyen H.T.T."/>
            <person name="Saunders A.M."/>
            <person name="Nielsen J.L."/>
            <person name="Wimmer R."/>
            <person name="Le V.Q."/>
            <person name="McIlroy S.J."/>
            <person name="Petrovski S."/>
            <person name="Seviour R.J."/>
            <person name="Calteau A."/>
            <person name="Nielsen K.L."/>
            <person name="Nielsen P.H."/>
        </authorList>
    </citation>
    <scope>NUCLEOTIDE SEQUENCE [LARGE SCALE GENOMIC DNA]</scope>
    <source>
        <strain evidence="4 5">T1-X7</strain>
    </source>
</reference>
<name>A0A077M0X7_9MICO</name>
<accession>A0A077M0X7</accession>
<feature type="domain" description="PKD" evidence="3">
    <location>
        <begin position="126"/>
        <end position="216"/>
    </location>
</feature>
<dbReference type="Proteomes" id="UP000035721">
    <property type="component" value="Unassembled WGS sequence"/>
</dbReference>
<sequence>MIDASRHEALRRWDAERPLPLSVDLSAAATRGARRRRRWLTLRILVAALLTTALLVVAHDLHRPDHRTAVPATSSAVTPTGASAPPPTTGPATRPTKVSATPRTKTSAPLVVTAPTTGRPTAGRAPVADLTIAPRTGPAPLDVAMDASGSRPGPAAHVTAYRFDFGDGTVAGPQHDPVTKHEYATAGTYQVTLTITDSADASATMTRVVMVTGTAEDGSTGTPTGTVAPTS</sequence>